<evidence type="ECO:0000259" key="5">
    <source>
        <dbReference type="Pfam" id="PF00441"/>
    </source>
</evidence>
<keyword evidence="8" id="KW-1185">Reference proteome</keyword>
<dbReference type="InterPro" id="IPR009100">
    <property type="entry name" value="AcylCoA_DH/oxidase_NM_dom_sf"/>
</dbReference>
<dbReference type="Gene3D" id="1.10.540.10">
    <property type="entry name" value="Acyl-CoA dehydrogenase/oxidase, N-terminal domain"/>
    <property type="match status" value="1"/>
</dbReference>
<dbReference type="EC" id="1.3.99.-" evidence="7"/>
<dbReference type="InterPro" id="IPR036250">
    <property type="entry name" value="AcylCo_DH-like_C"/>
</dbReference>
<evidence type="ECO:0000313" key="8">
    <source>
        <dbReference type="Proteomes" id="UP000431401"/>
    </source>
</evidence>
<dbReference type="CDD" id="cd00567">
    <property type="entry name" value="ACAD"/>
    <property type="match status" value="1"/>
</dbReference>
<dbReference type="OrthoDB" id="4522909at2"/>
<proteinExistence type="inferred from homology"/>
<reference evidence="7 8" key="1">
    <citation type="submission" date="2019-10" db="EMBL/GenBank/DDBJ databases">
        <title>Nocardia macrotermitis sp. nov. and Nocardia aurantia sp. nov., isolated from the gut of fungus growing-termite Macrotermes natalensis.</title>
        <authorList>
            <person name="Benndorf R."/>
            <person name="Schwitalla J."/>
            <person name="Martin K."/>
            <person name="De Beer W."/>
            <person name="Kaster A.-K."/>
            <person name="Vollmers J."/>
            <person name="Poulsen M."/>
            <person name="Beemelmanns C."/>
        </authorList>
    </citation>
    <scope>NUCLEOTIDE SEQUENCE [LARGE SCALE GENOMIC DNA]</scope>
    <source>
        <strain evidence="7 8">RB56</strain>
    </source>
</reference>
<dbReference type="GO" id="GO:0003995">
    <property type="term" value="F:acyl-CoA dehydrogenase activity"/>
    <property type="evidence" value="ECO:0007669"/>
    <property type="project" value="TreeGrafter"/>
</dbReference>
<dbReference type="InterPro" id="IPR009075">
    <property type="entry name" value="AcylCo_DH/oxidase_C"/>
</dbReference>
<keyword evidence="3" id="KW-0285">Flavoprotein</keyword>
<evidence type="ECO:0000256" key="2">
    <source>
        <dbReference type="ARBA" id="ARBA00009347"/>
    </source>
</evidence>
<protein>
    <submittedName>
        <fullName evidence="7">Acyl-CoA dehydrogenase fadE12</fullName>
        <ecNumber evidence="7">1.3.99.-</ecNumber>
    </submittedName>
</protein>
<dbReference type="SUPFAM" id="SSF56645">
    <property type="entry name" value="Acyl-CoA dehydrogenase NM domain-like"/>
    <property type="match status" value="1"/>
</dbReference>
<dbReference type="PANTHER" id="PTHR43884">
    <property type="entry name" value="ACYL-COA DEHYDROGENASE"/>
    <property type="match status" value="1"/>
</dbReference>
<dbReference type="Pfam" id="PF00441">
    <property type="entry name" value="Acyl-CoA_dh_1"/>
    <property type="match status" value="1"/>
</dbReference>
<dbReference type="SUPFAM" id="SSF47203">
    <property type="entry name" value="Acyl-CoA dehydrogenase C-terminal domain-like"/>
    <property type="match status" value="1"/>
</dbReference>
<dbReference type="PIRSF" id="PIRSF016578">
    <property type="entry name" value="HsaA"/>
    <property type="match status" value="1"/>
</dbReference>
<feature type="domain" description="Acyl-CoA dehydrogenase/oxidase N-terminal" evidence="6">
    <location>
        <begin position="26"/>
        <end position="123"/>
    </location>
</feature>
<dbReference type="Gene3D" id="2.40.110.10">
    <property type="entry name" value="Butyryl-CoA Dehydrogenase, subunit A, domain 2"/>
    <property type="match status" value="1"/>
</dbReference>
<evidence type="ECO:0000256" key="1">
    <source>
        <dbReference type="ARBA" id="ARBA00001974"/>
    </source>
</evidence>
<dbReference type="Gene3D" id="1.20.140.10">
    <property type="entry name" value="Butyryl-CoA Dehydrogenase, subunit A, domain 3"/>
    <property type="match status" value="1"/>
</dbReference>
<dbReference type="InterPro" id="IPR046373">
    <property type="entry name" value="Acyl-CoA_Oxase/DH_mid-dom_sf"/>
</dbReference>
<evidence type="ECO:0000256" key="4">
    <source>
        <dbReference type="ARBA" id="ARBA00022827"/>
    </source>
</evidence>
<gene>
    <name evidence="7" type="ORF">NRB56_72490</name>
</gene>
<comment type="cofactor">
    <cofactor evidence="1">
        <name>FAD</name>
        <dbReference type="ChEBI" id="CHEBI:57692"/>
    </cofactor>
</comment>
<evidence type="ECO:0000256" key="3">
    <source>
        <dbReference type="ARBA" id="ARBA00022630"/>
    </source>
</evidence>
<comment type="caution">
    <text evidence="7">The sequence shown here is derived from an EMBL/GenBank/DDBJ whole genome shotgun (WGS) entry which is preliminary data.</text>
</comment>
<dbReference type="Pfam" id="PF02771">
    <property type="entry name" value="Acyl-CoA_dh_N"/>
    <property type="match status" value="1"/>
</dbReference>
<dbReference type="AlphaFoldDB" id="A0A7K0E0M4"/>
<dbReference type="InterPro" id="IPR013786">
    <property type="entry name" value="AcylCoA_DH/ox_N"/>
</dbReference>
<dbReference type="EMBL" id="WEGI01000021">
    <property type="protein sequence ID" value="MQY31640.1"/>
    <property type="molecule type" value="Genomic_DNA"/>
</dbReference>
<dbReference type="Proteomes" id="UP000431401">
    <property type="component" value="Unassembled WGS sequence"/>
</dbReference>
<evidence type="ECO:0000313" key="7">
    <source>
        <dbReference type="EMBL" id="MQY31640.1"/>
    </source>
</evidence>
<sequence>MTVVSPIRTEYFELPTDLARLHDRAQRVAAEFADRAAEVRRHLLEHAEMHPELWQAFRDNGWTRLALPDSEGGLLGLALVLEAFAAEGIVLWLPVLSTAIAHAVAQAGPADLRAVWLPRIADGSAHLGMAATEQHSGHNLFGVRTEIRRAGDHFTVSGVKRITSALDVVDRVLVFGRDATGSGHTCVLLDPRAPGASITEIPMRFREGVRQFELALDEVAVPADALVGEEGRGTAVMWPFTHVERTLTAALCVGTAAYSLTRAVDRARRRTIAADRPIGAHQAVAHPLAGLHARLSATRLLVHRTAARIDAHADPQTVAGDSNAAKVLAADLAFDAADRAVQTLGADAWDERNGWLDVFLDARLSRSGPVSNEFALNHIAQHVLGLPPDTAR</sequence>
<keyword evidence="7" id="KW-0560">Oxidoreductase</keyword>
<dbReference type="RefSeq" id="WP_153348860.1">
    <property type="nucleotide sequence ID" value="NZ_WEGI01000021.1"/>
</dbReference>
<keyword evidence="4" id="KW-0274">FAD</keyword>
<dbReference type="GO" id="GO:0050660">
    <property type="term" value="F:flavin adenine dinucleotide binding"/>
    <property type="evidence" value="ECO:0007669"/>
    <property type="project" value="InterPro"/>
</dbReference>
<organism evidence="7 8">
    <name type="scientific">Nocardia aurantia</name>
    <dbReference type="NCBI Taxonomy" id="2585199"/>
    <lineage>
        <taxon>Bacteria</taxon>
        <taxon>Bacillati</taxon>
        <taxon>Actinomycetota</taxon>
        <taxon>Actinomycetes</taxon>
        <taxon>Mycobacteriales</taxon>
        <taxon>Nocardiaceae</taxon>
        <taxon>Nocardia</taxon>
    </lineage>
</organism>
<evidence type="ECO:0000259" key="6">
    <source>
        <dbReference type="Pfam" id="PF02771"/>
    </source>
</evidence>
<feature type="domain" description="Acyl-CoA dehydrogenase/oxidase C-terminal" evidence="5">
    <location>
        <begin position="231"/>
        <end position="383"/>
    </location>
</feature>
<dbReference type="InterPro" id="IPR037069">
    <property type="entry name" value="AcylCoA_DH/ox_N_sf"/>
</dbReference>
<comment type="similarity">
    <text evidence="2">Belongs to the acyl-CoA dehydrogenase family.</text>
</comment>
<dbReference type="PANTHER" id="PTHR43884:SF12">
    <property type="entry name" value="ISOVALERYL-COA DEHYDROGENASE, MITOCHONDRIAL-RELATED"/>
    <property type="match status" value="1"/>
</dbReference>
<name>A0A7K0E0M4_9NOCA</name>
<accession>A0A7K0E0M4</accession>